<feature type="region of interest" description="Disordered" evidence="1">
    <location>
        <begin position="1"/>
        <end position="35"/>
    </location>
</feature>
<dbReference type="AlphaFoldDB" id="A0A2I0JWN1"/>
<gene>
    <name evidence="2" type="ORF">CRG98_018888</name>
</gene>
<feature type="compositionally biased region" description="Low complexity" evidence="1">
    <location>
        <begin position="389"/>
        <end position="404"/>
    </location>
</feature>
<organism evidence="2 3">
    <name type="scientific">Punica granatum</name>
    <name type="common">Pomegranate</name>
    <dbReference type="NCBI Taxonomy" id="22663"/>
    <lineage>
        <taxon>Eukaryota</taxon>
        <taxon>Viridiplantae</taxon>
        <taxon>Streptophyta</taxon>
        <taxon>Embryophyta</taxon>
        <taxon>Tracheophyta</taxon>
        <taxon>Spermatophyta</taxon>
        <taxon>Magnoliopsida</taxon>
        <taxon>eudicotyledons</taxon>
        <taxon>Gunneridae</taxon>
        <taxon>Pentapetalae</taxon>
        <taxon>rosids</taxon>
        <taxon>malvids</taxon>
        <taxon>Myrtales</taxon>
        <taxon>Lythraceae</taxon>
        <taxon>Punica</taxon>
    </lineage>
</organism>
<keyword evidence="3" id="KW-1185">Reference proteome</keyword>
<evidence type="ECO:0000313" key="2">
    <source>
        <dbReference type="EMBL" id="PKI60727.1"/>
    </source>
</evidence>
<proteinExistence type="predicted"/>
<protein>
    <submittedName>
        <fullName evidence="2">Uncharacterized protein</fullName>
    </submittedName>
</protein>
<feature type="region of interest" description="Disordered" evidence="1">
    <location>
        <begin position="358"/>
        <end position="419"/>
    </location>
</feature>
<name>A0A2I0JWN1_PUNGR</name>
<evidence type="ECO:0000256" key="1">
    <source>
        <dbReference type="SAM" id="MobiDB-lite"/>
    </source>
</evidence>
<comment type="caution">
    <text evidence="2">The sequence shown here is derived from an EMBL/GenBank/DDBJ whole genome shotgun (WGS) entry which is preliminary data.</text>
</comment>
<feature type="compositionally biased region" description="Low complexity" evidence="1">
    <location>
        <begin position="240"/>
        <end position="251"/>
    </location>
</feature>
<feature type="region of interest" description="Disordered" evidence="1">
    <location>
        <begin position="210"/>
        <end position="279"/>
    </location>
</feature>
<feature type="compositionally biased region" description="Pro residues" evidence="1">
    <location>
        <begin position="22"/>
        <end position="32"/>
    </location>
</feature>
<accession>A0A2I0JWN1</accession>
<dbReference type="Proteomes" id="UP000233551">
    <property type="component" value="Unassembled WGS sequence"/>
</dbReference>
<dbReference type="EMBL" id="PGOL01001118">
    <property type="protein sequence ID" value="PKI60727.1"/>
    <property type="molecule type" value="Genomic_DNA"/>
</dbReference>
<reference evidence="2 3" key="1">
    <citation type="submission" date="2017-11" db="EMBL/GenBank/DDBJ databases">
        <title>De-novo sequencing of pomegranate (Punica granatum L.) genome.</title>
        <authorList>
            <person name="Akparov Z."/>
            <person name="Amiraslanov A."/>
            <person name="Hajiyeva S."/>
            <person name="Abbasov M."/>
            <person name="Kaur K."/>
            <person name="Hamwieh A."/>
            <person name="Solovyev V."/>
            <person name="Salamov A."/>
            <person name="Braich B."/>
            <person name="Kosarev P."/>
            <person name="Mahmoud A."/>
            <person name="Hajiyev E."/>
            <person name="Babayeva S."/>
            <person name="Izzatullayeva V."/>
            <person name="Mammadov A."/>
            <person name="Mammadov A."/>
            <person name="Sharifova S."/>
            <person name="Ojaghi J."/>
            <person name="Eynullazada K."/>
            <person name="Bayramov B."/>
            <person name="Abdulazimova A."/>
            <person name="Shahmuradov I."/>
        </authorList>
    </citation>
    <scope>NUCLEOTIDE SEQUENCE [LARGE SCALE GENOMIC DNA]</scope>
    <source>
        <strain evidence="3">cv. AG2017</strain>
        <tissue evidence="2">Leaf</tissue>
    </source>
</reference>
<evidence type="ECO:0000313" key="3">
    <source>
        <dbReference type="Proteomes" id="UP000233551"/>
    </source>
</evidence>
<feature type="compositionally biased region" description="Polar residues" evidence="1">
    <location>
        <begin position="405"/>
        <end position="419"/>
    </location>
</feature>
<feature type="region of interest" description="Disordered" evidence="1">
    <location>
        <begin position="152"/>
        <end position="179"/>
    </location>
</feature>
<feature type="compositionally biased region" description="Acidic residues" evidence="1">
    <location>
        <begin position="1"/>
        <end position="11"/>
    </location>
</feature>
<sequence length="419" mass="45412">MAEGDQVDISEEVNPPVLTLSQPPPKHAPPPTTLAGVLPAYSAALPTHLSPPASSGAPLPLASLTSAATDDQARIAALEGTDIPTWEDLTDQYRYCAETPPTLLELSTKEMARGQRFEEYATKWRAQAAKHIPPISEAGKKLDLGIKLGRMEGPTVKEEKPTKRTSTTPASSGGRRGKEVSVNAVNPAHPTSQQYSINYTPLPLAVPTYTPPTPHYRPQQPSPVVHHYAPTPPQASQYRPASSGISQSAQQAPPPQGQPGSAAQSHTRRQYPVVPTRISSRRGTRARCLCNTAWECLPSRGRATDTREKESPLTVYDHWFRNSQLVLKPELPQLAHNSWSLSSFRPWETEVRFGAETPQLSRPLAHGSNSWIPSPRGSACASPSSGLIQQWRPIQQRRPSPSASDPSTSVQPSPASPAQ</sequence>